<evidence type="ECO:0000313" key="1">
    <source>
        <dbReference type="EMBL" id="CAB3659792.1"/>
    </source>
</evidence>
<dbReference type="Proteomes" id="UP000494269">
    <property type="component" value="Unassembled WGS sequence"/>
</dbReference>
<reference evidence="1 2" key="1">
    <citation type="submission" date="2020-04" db="EMBL/GenBank/DDBJ databases">
        <authorList>
            <person name="De Canck E."/>
        </authorList>
    </citation>
    <scope>NUCLEOTIDE SEQUENCE [LARGE SCALE GENOMIC DNA]</scope>
    <source>
        <strain evidence="1 2">LMG 3441</strain>
    </source>
</reference>
<sequence>MVICQKGTVDSIVRTTTPGWERLFIYARLHPKAGLSHLSMAISTLISEEIAGSQPLQRGTMWICPGQGMAINA</sequence>
<dbReference type="AlphaFoldDB" id="A0A6S6Z495"/>
<name>A0A6S6Z495_9BURK</name>
<protein>
    <submittedName>
        <fullName evidence="1">Uncharacterized protein</fullName>
    </submittedName>
</protein>
<dbReference type="EMBL" id="CADIJQ010000001">
    <property type="protein sequence ID" value="CAB3659792.1"/>
    <property type="molecule type" value="Genomic_DNA"/>
</dbReference>
<gene>
    <name evidence="1" type="ORF">LMG3441_00496</name>
</gene>
<proteinExistence type="predicted"/>
<keyword evidence="2" id="KW-1185">Reference proteome</keyword>
<evidence type="ECO:0000313" key="2">
    <source>
        <dbReference type="Proteomes" id="UP000494269"/>
    </source>
</evidence>
<accession>A0A6S6Z495</accession>
<organism evidence="1 2">
    <name type="scientific">Achromobacter kerstersii</name>
    <dbReference type="NCBI Taxonomy" id="1353890"/>
    <lineage>
        <taxon>Bacteria</taxon>
        <taxon>Pseudomonadati</taxon>
        <taxon>Pseudomonadota</taxon>
        <taxon>Betaproteobacteria</taxon>
        <taxon>Burkholderiales</taxon>
        <taxon>Alcaligenaceae</taxon>
        <taxon>Achromobacter</taxon>
    </lineage>
</organism>